<gene>
    <name evidence="1" type="ORF">ACAOBT_LOCUS10415</name>
</gene>
<protein>
    <submittedName>
        <fullName evidence="1">Uncharacterized protein</fullName>
    </submittedName>
</protein>
<accession>A0A9P0P9R2</accession>
<evidence type="ECO:0000313" key="2">
    <source>
        <dbReference type="Proteomes" id="UP001152888"/>
    </source>
</evidence>
<dbReference type="AlphaFoldDB" id="A0A9P0P9R2"/>
<organism evidence="1 2">
    <name type="scientific">Acanthoscelides obtectus</name>
    <name type="common">Bean weevil</name>
    <name type="synonym">Bruchus obtectus</name>
    <dbReference type="NCBI Taxonomy" id="200917"/>
    <lineage>
        <taxon>Eukaryota</taxon>
        <taxon>Metazoa</taxon>
        <taxon>Ecdysozoa</taxon>
        <taxon>Arthropoda</taxon>
        <taxon>Hexapoda</taxon>
        <taxon>Insecta</taxon>
        <taxon>Pterygota</taxon>
        <taxon>Neoptera</taxon>
        <taxon>Endopterygota</taxon>
        <taxon>Coleoptera</taxon>
        <taxon>Polyphaga</taxon>
        <taxon>Cucujiformia</taxon>
        <taxon>Chrysomeloidea</taxon>
        <taxon>Chrysomelidae</taxon>
        <taxon>Bruchinae</taxon>
        <taxon>Bruchini</taxon>
        <taxon>Acanthoscelides</taxon>
    </lineage>
</organism>
<dbReference type="EMBL" id="CAKOFQ010006806">
    <property type="protein sequence ID" value="CAH1973204.1"/>
    <property type="molecule type" value="Genomic_DNA"/>
</dbReference>
<reference evidence="1" key="1">
    <citation type="submission" date="2022-03" db="EMBL/GenBank/DDBJ databases">
        <authorList>
            <person name="Sayadi A."/>
        </authorList>
    </citation>
    <scope>NUCLEOTIDE SEQUENCE</scope>
</reference>
<comment type="caution">
    <text evidence="1">The sequence shown here is derived from an EMBL/GenBank/DDBJ whole genome shotgun (WGS) entry which is preliminary data.</text>
</comment>
<evidence type="ECO:0000313" key="1">
    <source>
        <dbReference type="EMBL" id="CAH1973204.1"/>
    </source>
</evidence>
<proteinExistence type="predicted"/>
<dbReference type="Proteomes" id="UP001152888">
    <property type="component" value="Unassembled WGS sequence"/>
</dbReference>
<name>A0A9P0P9R2_ACAOB</name>
<sequence>MQRMTIKMKAPKLKKNIYFLLVRISYFLL</sequence>
<keyword evidence="2" id="KW-1185">Reference proteome</keyword>